<reference evidence="2" key="1">
    <citation type="submission" date="2022-03" db="EMBL/GenBank/DDBJ databases">
        <authorList>
            <person name="Martin H S."/>
        </authorList>
    </citation>
    <scope>NUCLEOTIDE SEQUENCE</scope>
</reference>
<dbReference type="Proteomes" id="UP000837857">
    <property type="component" value="Chromosome 28"/>
</dbReference>
<keyword evidence="3" id="KW-1185">Reference proteome</keyword>
<accession>A0ABN8IPA7</accession>
<feature type="region of interest" description="Disordered" evidence="1">
    <location>
        <begin position="265"/>
        <end position="353"/>
    </location>
</feature>
<sequence length="449" mass="50884">MMLTIHGLPTNIKYPNLKAIIQEECKISEFILGALAHDQDGMKKVRIGVADDKEGNIVMKCLDGYRLSGHVIRVVPLGRAANKIIQQNAYNDTSYEWRGNQQGSSYGNSAVEPVSNRSVPWTNTQVTTQWNPNQQTIPTQMQNQSNFAYVQPASAQPPFFQQNEPHQQNKTYGQHERFSQGRAVQPQAYGTPKERNVPVGNRTISSNLITPQRQSIQSRPHVLTNVEITDQPLNRAPVQGGRYSAQSYNNNDKPVTIMKEYFQGPSEYNVDPQSNQPQTHYQGQGYSQQWSATKQEPLAKHGASQYGRAPYNNRPAQGDKRPMGVHDPAKGPTGYGQHEKGGRGMSPEDLAPPKKLTRRREYVSLHARNFPFGSQDFSVWTEDLSTWAEDFAIWAEDFPIWAEDLSMWAEDFSIWKEDFSSRTEVFSIGTEDFSIWTKDLSIWAEDFPI</sequence>
<feature type="non-terminal residue" evidence="2">
    <location>
        <position position="1"/>
    </location>
</feature>
<dbReference type="EMBL" id="OW152840">
    <property type="protein sequence ID" value="CAH2061909.1"/>
    <property type="molecule type" value="Genomic_DNA"/>
</dbReference>
<evidence type="ECO:0000256" key="1">
    <source>
        <dbReference type="SAM" id="MobiDB-lite"/>
    </source>
</evidence>
<evidence type="ECO:0000313" key="3">
    <source>
        <dbReference type="Proteomes" id="UP000837857"/>
    </source>
</evidence>
<name>A0ABN8IPA7_9NEOP</name>
<feature type="compositionally biased region" description="Polar residues" evidence="1">
    <location>
        <begin position="271"/>
        <end position="294"/>
    </location>
</feature>
<feature type="region of interest" description="Disordered" evidence="1">
    <location>
        <begin position="163"/>
        <end position="200"/>
    </location>
</feature>
<gene>
    <name evidence="2" type="ORF">IPOD504_LOCUS11550</name>
</gene>
<organism evidence="2 3">
    <name type="scientific">Iphiclides podalirius</name>
    <name type="common">scarce swallowtail</name>
    <dbReference type="NCBI Taxonomy" id="110791"/>
    <lineage>
        <taxon>Eukaryota</taxon>
        <taxon>Metazoa</taxon>
        <taxon>Ecdysozoa</taxon>
        <taxon>Arthropoda</taxon>
        <taxon>Hexapoda</taxon>
        <taxon>Insecta</taxon>
        <taxon>Pterygota</taxon>
        <taxon>Neoptera</taxon>
        <taxon>Endopterygota</taxon>
        <taxon>Lepidoptera</taxon>
        <taxon>Glossata</taxon>
        <taxon>Ditrysia</taxon>
        <taxon>Papilionoidea</taxon>
        <taxon>Papilionidae</taxon>
        <taxon>Papilioninae</taxon>
        <taxon>Iphiclides</taxon>
    </lineage>
</organism>
<feature type="compositionally biased region" description="Polar residues" evidence="1">
    <location>
        <begin position="163"/>
        <end position="172"/>
    </location>
</feature>
<protein>
    <submittedName>
        <fullName evidence="2">Uncharacterized protein</fullName>
    </submittedName>
</protein>
<proteinExistence type="predicted"/>
<feature type="compositionally biased region" description="Basic and acidic residues" evidence="1">
    <location>
        <begin position="317"/>
        <end position="329"/>
    </location>
</feature>
<evidence type="ECO:0000313" key="2">
    <source>
        <dbReference type="EMBL" id="CAH2061909.1"/>
    </source>
</evidence>